<evidence type="ECO:0000256" key="7">
    <source>
        <dbReference type="SAM" id="MobiDB-lite"/>
    </source>
</evidence>
<reference evidence="9" key="1">
    <citation type="journal article" date="2018" name="Nat. Microbiol.">
        <title>Leveraging single-cell genomics to expand the fungal tree of life.</title>
        <authorList>
            <person name="Ahrendt S.R."/>
            <person name="Quandt C.A."/>
            <person name="Ciobanu D."/>
            <person name="Clum A."/>
            <person name="Salamov A."/>
            <person name="Andreopoulos B."/>
            <person name="Cheng J.F."/>
            <person name="Woyke T."/>
            <person name="Pelin A."/>
            <person name="Henrissat B."/>
            <person name="Reynolds N.K."/>
            <person name="Benny G.L."/>
            <person name="Smith M.E."/>
            <person name="James T.Y."/>
            <person name="Grigoriev I.V."/>
        </authorList>
    </citation>
    <scope>NUCLEOTIDE SEQUENCE [LARGE SCALE GENOMIC DNA]</scope>
    <source>
        <strain evidence="9">RSA 468</strain>
    </source>
</reference>
<keyword evidence="5" id="KW-0539">Nucleus</keyword>
<feature type="compositionally biased region" description="Low complexity" evidence="7">
    <location>
        <begin position="250"/>
        <end position="269"/>
    </location>
</feature>
<dbReference type="AlphaFoldDB" id="A0A4P9ZUI4"/>
<sequence>MSSRNDKYDKNRYKYISEIQQMMFVSGEVADPLVETAALIEDIVRSQVIDIIIMAAALAQGRGSRSIASEDLIFLIRHDKSKVARLRTYLSWKDIRKNVRDNGAPETGEEMAEDPNAAEKQEKSRKNKIRLCWEYVNGFPEAMNDSDDEDEEVDELDDTVARLKRADEITRAMTRAQYEHYSECRQASFTFRRGKRFRDWANMSAYIDMKPNEDIIDILGFLTCEMVTKLTELGLEFKASSHYSQPPAPTTTAASRTATSGSNGTAGSATGSGDGTEGEARIGLFSSPPSARTPLNPSHILEAYRRLQNAVHPIQNFRGGLARSQVSLI</sequence>
<accession>A0A4P9ZUI4</accession>
<keyword evidence="8" id="KW-0648">Protein biosynthesis</keyword>
<evidence type="ECO:0000256" key="4">
    <source>
        <dbReference type="ARBA" id="ARBA00023163"/>
    </source>
</evidence>
<evidence type="ECO:0000256" key="5">
    <source>
        <dbReference type="ARBA" id="ARBA00023242"/>
    </source>
</evidence>
<keyword evidence="3" id="KW-0010">Activator</keyword>
<keyword evidence="8" id="KW-0396">Initiation factor</keyword>
<keyword evidence="4" id="KW-0804">Transcription</keyword>
<dbReference type="FunFam" id="1.10.20.10:FF:000023">
    <property type="entry name" value="transcription initiation protein SPT3 homolog"/>
    <property type="match status" value="1"/>
</dbReference>
<evidence type="ECO:0000313" key="8">
    <source>
        <dbReference type="EMBL" id="RKP37207.1"/>
    </source>
</evidence>
<gene>
    <name evidence="8" type="ORF">BJ085DRAFT_42938</name>
</gene>
<dbReference type="GO" id="GO:0003712">
    <property type="term" value="F:transcription coregulator activity"/>
    <property type="evidence" value="ECO:0007669"/>
    <property type="project" value="TreeGrafter"/>
</dbReference>
<evidence type="ECO:0000256" key="1">
    <source>
        <dbReference type="ARBA" id="ARBA00004123"/>
    </source>
</evidence>
<dbReference type="GO" id="GO:0046982">
    <property type="term" value="F:protein heterodimerization activity"/>
    <property type="evidence" value="ECO:0007669"/>
    <property type="project" value="InterPro"/>
</dbReference>
<dbReference type="Pfam" id="PF02269">
    <property type="entry name" value="TFIID-18kDa"/>
    <property type="match status" value="1"/>
</dbReference>
<dbReference type="PANTHER" id="PTHR11380">
    <property type="entry name" value="TRANSCRIPTION INITIATION FACTOR TFIID/SUPT3-RELATED"/>
    <property type="match status" value="1"/>
</dbReference>
<dbReference type="GO" id="GO:0006357">
    <property type="term" value="P:regulation of transcription by RNA polymerase II"/>
    <property type="evidence" value="ECO:0007669"/>
    <property type="project" value="UniProtKB-ARBA"/>
</dbReference>
<feature type="region of interest" description="Disordered" evidence="7">
    <location>
        <begin position="100"/>
        <end position="123"/>
    </location>
</feature>
<dbReference type="SUPFAM" id="SSF47113">
    <property type="entry name" value="Histone-fold"/>
    <property type="match status" value="1"/>
</dbReference>
<dbReference type="OrthoDB" id="66982at2759"/>
<comment type="subcellular location">
    <subcellularLocation>
        <location evidence="1">Nucleus</location>
    </subcellularLocation>
</comment>
<dbReference type="GO" id="GO:0000124">
    <property type="term" value="C:SAGA complex"/>
    <property type="evidence" value="ECO:0007669"/>
    <property type="project" value="TreeGrafter"/>
</dbReference>
<dbReference type="GO" id="GO:0003743">
    <property type="term" value="F:translation initiation factor activity"/>
    <property type="evidence" value="ECO:0007669"/>
    <property type="project" value="UniProtKB-KW"/>
</dbReference>
<protein>
    <submittedName>
        <fullName evidence="8">Transcription initiation factor IID, 18kD subunit-domain-containing protein</fullName>
    </submittedName>
</protein>
<evidence type="ECO:0000256" key="2">
    <source>
        <dbReference type="ARBA" id="ARBA00023015"/>
    </source>
</evidence>
<dbReference type="CDD" id="cd22926">
    <property type="entry name" value="HFD_SPT3"/>
    <property type="match status" value="1"/>
</dbReference>
<dbReference type="GO" id="GO:0005634">
    <property type="term" value="C:nucleus"/>
    <property type="evidence" value="ECO:0007669"/>
    <property type="project" value="UniProtKB-SubCell"/>
</dbReference>
<dbReference type="GO" id="GO:0006366">
    <property type="term" value="P:transcription by RNA polymerase II"/>
    <property type="evidence" value="ECO:0007669"/>
    <property type="project" value="InterPro"/>
</dbReference>
<keyword evidence="2" id="KW-0805">Transcription regulation</keyword>
<dbReference type="Proteomes" id="UP000268162">
    <property type="component" value="Unassembled WGS sequence"/>
</dbReference>
<organism evidence="8 9">
    <name type="scientific">Dimargaris cristalligena</name>
    <dbReference type="NCBI Taxonomy" id="215637"/>
    <lineage>
        <taxon>Eukaryota</taxon>
        <taxon>Fungi</taxon>
        <taxon>Fungi incertae sedis</taxon>
        <taxon>Zoopagomycota</taxon>
        <taxon>Kickxellomycotina</taxon>
        <taxon>Dimargaritomycetes</taxon>
        <taxon>Dimargaritales</taxon>
        <taxon>Dimargaritaceae</taxon>
        <taxon>Dimargaris</taxon>
    </lineage>
</organism>
<evidence type="ECO:0000256" key="3">
    <source>
        <dbReference type="ARBA" id="ARBA00023159"/>
    </source>
</evidence>
<evidence type="ECO:0000256" key="6">
    <source>
        <dbReference type="ARBA" id="ARBA00061274"/>
    </source>
</evidence>
<dbReference type="InterPro" id="IPR003195">
    <property type="entry name" value="TFIID_TAF13"/>
</dbReference>
<keyword evidence="9" id="KW-1185">Reference proteome</keyword>
<comment type="similarity">
    <text evidence="6">Belongs to the SPT3 family.</text>
</comment>
<dbReference type="PANTHER" id="PTHR11380:SF16">
    <property type="entry name" value="TRANSCRIPTION INITIATION PROTEIN SPT3 HOMOLOG"/>
    <property type="match status" value="1"/>
</dbReference>
<dbReference type="Gene3D" id="1.10.20.10">
    <property type="entry name" value="Histone, subunit A"/>
    <property type="match status" value="1"/>
</dbReference>
<dbReference type="InterPro" id="IPR009072">
    <property type="entry name" value="Histone-fold"/>
</dbReference>
<dbReference type="STRING" id="215637.A0A4P9ZUI4"/>
<proteinExistence type="inferred from homology"/>
<feature type="region of interest" description="Disordered" evidence="7">
    <location>
        <begin position="241"/>
        <end position="293"/>
    </location>
</feature>
<dbReference type="EMBL" id="ML002526">
    <property type="protein sequence ID" value="RKP37207.1"/>
    <property type="molecule type" value="Genomic_DNA"/>
</dbReference>
<evidence type="ECO:0000313" key="9">
    <source>
        <dbReference type="Proteomes" id="UP000268162"/>
    </source>
</evidence>
<name>A0A4P9ZUI4_9FUNG</name>